<dbReference type="AlphaFoldDB" id="A0A2N3QNH0"/>
<accession>A0A2N3QNH0</accession>
<name>A0A2N3QNH0_9BIFI</name>
<protein>
    <submittedName>
        <fullName evidence="1">Uncharacterized protein</fullName>
    </submittedName>
</protein>
<comment type="caution">
    <text evidence="1">The sequence shown here is derived from an EMBL/GenBank/DDBJ whole genome shotgun (WGS) entry which is preliminary data.</text>
</comment>
<dbReference type="Proteomes" id="UP000233722">
    <property type="component" value="Unassembled WGS sequence"/>
</dbReference>
<evidence type="ECO:0000313" key="1">
    <source>
        <dbReference type="EMBL" id="PKU93213.1"/>
    </source>
</evidence>
<organism evidence="1 2">
    <name type="scientific">Bifidobacterium pseudolongum subsp. globosum</name>
    <dbReference type="NCBI Taxonomy" id="1690"/>
    <lineage>
        <taxon>Bacteria</taxon>
        <taxon>Bacillati</taxon>
        <taxon>Actinomycetota</taxon>
        <taxon>Actinomycetes</taxon>
        <taxon>Bifidobacteriales</taxon>
        <taxon>Bifidobacteriaceae</taxon>
        <taxon>Bifidobacterium</taxon>
    </lineage>
</organism>
<dbReference type="RefSeq" id="WP_101431128.1">
    <property type="nucleotide sequence ID" value="NZ_PCHA01000037.1"/>
</dbReference>
<reference evidence="1 2" key="1">
    <citation type="submission" date="2017-10" db="EMBL/GenBank/DDBJ databases">
        <title>Bifidobacterium genomics.</title>
        <authorList>
            <person name="Lugli G.A."/>
            <person name="Milani C."/>
            <person name="Mancabelli L."/>
        </authorList>
    </citation>
    <scope>NUCLEOTIDE SEQUENCE [LARGE SCALE GENOMIC DNA]</scope>
    <source>
        <strain evidence="1 2">1747B</strain>
    </source>
</reference>
<dbReference type="EMBL" id="PCHA01000037">
    <property type="protein sequence ID" value="PKU93213.1"/>
    <property type="molecule type" value="Genomic_DNA"/>
</dbReference>
<sequence length="265" mass="29663">MSTTTHAAISSEPLIPRPELLLRPSTLRQAWDFGVVSADTYPFNAPYRAVRSSPERQPPGRVPRLLSIVFATLIHYGDPCWDPDTRTIRFRDGWTNIMNTLGMYASKPSRDIINGCLAKMMRFPVPSTHQCIAVKDLDLDAGRPASKTVTLTEEYVQACQRNLREVSLVTLHDLTGALELDLYTLAALYAPDDGQLRIARTFLNRLLPGGRRRIGCDPQRERMFNALNAAQDRWLYTMDKETDMVVITGRGAAATPSDDRTVTLA</sequence>
<proteinExistence type="predicted"/>
<evidence type="ECO:0000313" key="2">
    <source>
        <dbReference type="Proteomes" id="UP000233722"/>
    </source>
</evidence>
<gene>
    <name evidence="1" type="ORF">CQR45_1743</name>
</gene>